<dbReference type="Proteomes" id="UP001596107">
    <property type="component" value="Unassembled WGS sequence"/>
</dbReference>
<keyword evidence="2" id="KW-1185">Reference proteome</keyword>
<comment type="caution">
    <text evidence="1">The sequence shown here is derived from an EMBL/GenBank/DDBJ whole genome shotgun (WGS) entry which is preliminary data.</text>
</comment>
<protein>
    <recommendedName>
        <fullName evidence="3">Pyridoxamine 5'-phosphate oxidase putative domain-containing protein</fullName>
    </recommendedName>
</protein>
<gene>
    <name evidence="1" type="ORF">ACFPOD_09370</name>
</gene>
<evidence type="ECO:0000313" key="2">
    <source>
        <dbReference type="Proteomes" id="UP001596107"/>
    </source>
</evidence>
<reference evidence="2" key="1">
    <citation type="journal article" date="2019" name="Int. J. Syst. Evol. Microbiol.">
        <title>The Global Catalogue of Microorganisms (GCM) 10K type strain sequencing project: providing services to taxonomists for standard genome sequencing and annotation.</title>
        <authorList>
            <consortium name="The Broad Institute Genomics Platform"/>
            <consortium name="The Broad Institute Genome Sequencing Center for Infectious Disease"/>
            <person name="Wu L."/>
            <person name="Ma J."/>
        </authorList>
    </citation>
    <scope>NUCLEOTIDE SEQUENCE [LARGE SCALE GENOMIC DNA]</scope>
    <source>
        <strain evidence="2">JCM 3366</strain>
    </source>
</reference>
<evidence type="ECO:0008006" key="3">
    <source>
        <dbReference type="Google" id="ProtNLM"/>
    </source>
</evidence>
<evidence type="ECO:0000313" key="1">
    <source>
        <dbReference type="EMBL" id="MFC5585322.1"/>
    </source>
</evidence>
<dbReference type="EMBL" id="JBHSNB010000002">
    <property type="protein sequence ID" value="MFC5585322.1"/>
    <property type="molecule type" value="Genomic_DNA"/>
</dbReference>
<name>A0ABW0T855_9HYPH</name>
<sequence length="183" mass="19327">MPRAQRPHSPEAELAAHSACTGDLGIDTILSAELSEFCESGVSVIIAVGGRGNVPLSGQGCACRVLEGGRMRILLLRRSNQAILAAADQGAPVAVTFSQPHTHRSIQIKGVDVITGECSPSDRQAAVEQLAGLEQELRDVDYARRFTEAYCAVDVDDLVALDFYPVAAFVQTPGPGAGAELRK</sequence>
<accession>A0ABW0T855</accession>
<organism evidence="1 2">
    <name type="scientific">Nitratireductor kimnyeongensis</name>
    <dbReference type="NCBI Taxonomy" id="430679"/>
    <lineage>
        <taxon>Bacteria</taxon>
        <taxon>Pseudomonadati</taxon>
        <taxon>Pseudomonadota</taxon>
        <taxon>Alphaproteobacteria</taxon>
        <taxon>Hyphomicrobiales</taxon>
        <taxon>Phyllobacteriaceae</taxon>
        <taxon>Nitratireductor</taxon>
    </lineage>
</organism>
<proteinExistence type="predicted"/>
<dbReference type="RefSeq" id="WP_223021352.1">
    <property type="nucleotide sequence ID" value="NZ_CP078143.1"/>
</dbReference>